<comment type="caution">
    <text evidence="1">The sequence shown here is derived from an EMBL/GenBank/DDBJ whole genome shotgun (WGS) entry which is preliminary data.</text>
</comment>
<gene>
    <name evidence="1" type="ORF">GOEFS_079_00090</name>
</gene>
<protein>
    <submittedName>
        <fullName evidence="1">Uncharacterized protein</fullName>
    </submittedName>
</protein>
<name>H0R2I0_9ACTN</name>
<reference evidence="1 2" key="1">
    <citation type="submission" date="2011-12" db="EMBL/GenBank/DDBJ databases">
        <title>Whole genome shotgun sequence of Gordonia effusa NBRC 100432.</title>
        <authorList>
            <person name="Yoshida I."/>
            <person name="Takarada H."/>
            <person name="Hosoyama A."/>
            <person name="Tsuchikane K."/>
            <person name="Katsumata H."/>
            <person name="Yamazaki S."/>
            <person name="Fujita N."/>
        </authorList>
    </citation>
    <scope>NUCLEOTIDE SEQUENCE [LARGE SCALE GENOMIC DNA]</scope>
    <source>
        <strain evidence="1 2">NBRC 100432</strain>
    </source>
</reference>
<sequence length="470" mass="51939">MANRADTAWDAFFDYFEAYDGTPTQIAERFNDGAGAPIVTSAQVRDWRRRHSRPQLSQLPELSYHWAGDPLYFARLLGAIPEDGIESELYAQKRILELRGELRDLEKQVRASDTTAATGRIVAAATASGRWAVAVHPAVEGPTDVPIHVADRLDFRYLSDHLSDLTTLREALEADLGDAFSQNHVVFAPRGHTVWSPKNTESESSPSSASVALSLRYSVAHTVSPFGPTRTWDHVGVRSVAVVSLTLGTWPFDVAALVARMLGYGFVNTRGLSQWRRPTGGLPANEDLWRYRADAHQDLLASPWHRYVWGHVGAWNQDASALLPTGHHSPHVKLIWLRESDDLIDGLALGAEQNRDCTAAEYRDRVRAGHTRILSAITDGLPVHQIDCDSADAGADGLRTPRWDRTFTIAVQVISHLLATDAVLHSALTRSVQRLADSVRPDPINLAIVEWLAVNGHLGAWGIEDPRPYH</sequence>
<evidence type="ECO:0000313" key="1">
    <source>
        <dbReference type="EMBL" id="GAB19281.1"/>
    </source>
</evidence>
<dbReference type="Proteomes" id="UP000035034">
    <property type="component" value="Unassembled WGS sequence"/>
</dbReference>
<dbReference type="AlphaFoldDB" id="H0R2I0"/>
<dbReference type="eggNOG" id="ENOG5031WDK">
    <property type="taxonomic scope" value="Bacteria"/>
</dbReference>
<keyword evidence="2" id="KW-1185">Reference proteome</keyword>
<dbReference type="EMBL" id="BAEH01000079">
    <property type="protein sequence ID" value="GAB19281.1"/>
    <property type="molecule type" value="Genomic_DNA"/>
</dbReference>
<evidence type="ECO:0000313" key="2">
    <source>
        <dbReference type="Proteomes" id="UP000035034"/>
    </source>
</evidence>
<accession>H0R2I0</accession>
<organism evidence="1 2">
    <name type="scientific">Gordonia effusa NBRC 100432</name>
    <dbReference type="NCBI Taxonomy" id="1077974"/>
    <lineage>
        <taxon>Bacteria</taxon>
        <taxon>Bacillati</taxon>
        <taxon>Actinomycetota</taxon>
        <taxon>Actinomycetes</taxon>
        <taxon>Mycobacteriales</taxon>
        <taxon>Gordoniaceae</taxon>
        <taxon>Gordonia</taxon>
    </lineage>
</organism>
<proteinExistence type="predicted"/>
<dbReference type="OrthoDB" id="5149492at2"/>
<dbReference type="RefSeq" id="WP_007318616.1">
    <property type="nucleotide sequence ID" value="NZ_BAEH01000079.1"/>
</dbReference>